<sequence>MPLLEAEQTQGVACELQNSSTASAAVAAKDREFPRGAWLKTMELASFAIQDAQGSNTSIPHAWNSSSCSETPSLLPVSNAEDTQANQGLLREASLAALDDDASWTSIGGMHPPSDDSLDFSSLQEARCQVNKPRCFEHGCGGRTFSSPENYRCHTREKTGLPEVICMFCLTPFIPKSNRDNHILTGRRTAQSRYHI</sequence>
<dbReference type="Proteomes" id="UP001201262">
    <property type="component" value="Unassembled WGS sequence"/>
</dbReference>
<gene>
    <name evidence="1" type="ORF">BGW36DRAFT_428365</name>
</gene>
<evidence type="ECO:0008006" key="3">
    <source>
        <dbReference type="Google" id="ProtNLM"/>
    </source>
</evidence>
<name>A0AAD4PZG0_9EURO</name>
<evidence type="ECO:0000313" key="2">
    <source>
        <dbReference type="Proteomes" id="UP001201262"/>
    </source>
</evidence>
<comment type="caution">
    <text evidence="1">The sequence shown here is derived from an EMBL/GenBank/DDBJ whole genome shotgun (WGS) entry which is preliminary data.</text>
</comment>
<dbReference type="EMBL" id="JAJTJA010000007">
    <property type="protein sequence ID" value="KAH8696352.1"/>
    <property type="molecule type" value="Genomic_DNA"/>
</dbReference>
<dbReference type="RefSeq" id="XP_046071290.1">
    <property type="nucleotide sequence ID" value="XM_046220539.1"/>
</dbReference>
<accession>A0AAD4PZG0</accession>
<reference evidence="1" key="1">
    <citation type="submission" date="2021-12" db="EMBL/GenBank/DDBJ databases">
        <title>Convergent genome expansion in fungi linked to evolution of root-endophyte symbiosis.</title>
        <authorList>
            <consortium name="DOE Joint Genome Institute"/>
            <person name="Ke Y.-H."/>
            <person name="Bonito G."/>
            <person name="Liao H.-L."/>
            <person name="Looney B."/>
            <person name="Rojas-Flechas A."/>
            <person name="Nash J."/>
            <person name="Hameed K."/>
            <person name="Schadt C."/>
            <person name="Martin F."/>
            <person name="Crous P.W."/>
            <person name="Miettinen O."/>
            <person name="Magnuson J.K."/>
            <person name="Labbe J."/>
            <person name="Jacobson D."/>
            <person name="Doktycz M.J."/>
            <person name="Veneault-Fourrey C."/>
            <person name="Kuo A."/>
            <person name="Mondo S."/>
            <person name="Calhoun S."/>
            <person name="Riley R."/>
            <person name="Ohm R."/>
            <person name="LaButti K."/>
            <person name="Andreopoulos B."/>
            <person name="Pangilinan J."/>
            <person name="Nolan M."/>
            <person name="Tritt A."/>
            <person name="Clum A."/>
            <person name="Lipzen A."/>
            <person name="Daum C."/>
            <person name="Barry K."/>
            <person name="Grigoriev I.V."/>
            <person name="Vilgalys R."/>
        </authorList>
    </citation>
    <scope>NUCLEOTIDE SEQUENCE</scope>
    <source>
        <strain evidence="1">PMI_201</strain>
    </source>
</reference>
<organism evidence="1 2">
    <name type="scientific">Talaromyces proteolyticus</name>
    <dbReference type="NCBI Taxonomy" id="1131652"/>
    <lineage>
        <taxon>Eukaryota</taxon>
        <taxon>Fungi</taxon>
        <taxon>Dikarya</taxon>
        <taxon>Ascomycota</taxon>
        <taxon>Pezizomycotina</taxon>
        <taxon>Eurotiomycetes</taxon>
        <taxon>Eurotiomycetidae</taxon>
        <taxon>Eurotiales</taxon>
        <taxon>Trichocomaceae</taxon>
        <taxon>Talaromyces</taxon>
        <taxon>Talaromyces sect. Bacilispori</taxon>
    </lineage>
</organism>
<evidence type="ECO:0000313" key="1">
    <source>
        <dbReference type="EMBL" id="KAH8696352.1"/>
    </source>
</evidence>
<keyword evidence="2" id="KW-1185">Reference proteome</keyword>
<proteinExistence type="predicted"/>
<protein>
    <recommendedName>
        <fullName evidence="3">C2H2-type domain-containing protein</fullName>
    </recommendedName>
</protein>
<dbReference type="GeneID" id="70250826"/>
<dbReference type="AlphaFoldDB" id="A0AAD4PZG0"/>